<comment type="caution">
    <text evidence="4">The sequence shown here is derived from an EMBL/GenBank/DDBJ whole genome shotgun (WGS) entry which is preliminary data.</text>
</comment>
<dbReference type="PROSITE" id="PS51184">
    <property type="entry name" value="JMJC"/>
    <property type="match status" value="1"/>
</dbReference>
<feature type="region of interest" description="Disordered" evidence="1">
    <location>
        <begin position="1"/>
        <end position="52"/>
    </location>
</feature>
<evidence type="ECO:0000259" key="3">
    <source>
        <dbReference type="PROSITE" id="PS51184"/>
    </source>
</evidence>
<feature type="region of interest" description="Disordered" evidence="1">
    <location>
        <begin position="512"/>
        <end position="569"/>
    </location>
</feature>
<evidence type="ECO:0000256" key="1">
    <source>
        <dbReference type="SAM" id="MobiDB-lite"/>
    </source>
</evidence>
<organism evidence="4 5">
    <name type="scientific">Coniophora puteana (strain RWD-64-598)</name>
    <name type="common">Brown rot fungus</name>
    <dbReference type="NCBI Taxonomy" id="741705"/>
    <lineage>
        <taxon>Eukaryota</taxon>
        <taxon>Fungi</taxon>
        <taxon>Dikarya</taxon>
        <taxon>Basidiomycota</taxon>
        <taxon>Agaricomycotina</taxon>
        <taxon>Agaricomycetes</taxon>
        <taxon>Agaricomycetidae</taxon>
        <taxon>Boletales</taxon>
        <taxon>Coniophorineae</taxon>
        <taxon>Coniophoraceae</taxon>
        <taxon>Coniophora</taxon>
    </lineage>
</organism>
<dbReference type="OrthoDB" id="9547406at2759"/>
<feature type="compositionally biased region" description="Basic and acidic residues" evidence="1">
    <location>
        <begin position="214"/>
        <end position="229"/>
    </location>
</feature>
<dbReference type="GO" id="GO:0032454">
    <property type="term" value="F:histone H3K9 demethylase activity"/>
    <property type="evidence" value="ECO:0007669"/>
    <property type="project" value="TreeGrafter"/>
</dbReference>
<reference evidence="5" key="1">
    <citation type="journal article" date="2012" name="Science">
        <title>The Paleozoic origin of enzymatic lignin decomposition reconstructed from 31 fungal genomes.</title>
        <authorList>
            <person name="Floudas D."/>
            <person name="Binder M."/>
            <person name="Riley R."/>
            <person name="Barry K."/>
            <person name="Blanchette R.A."/>
            <person name="Henrissat B."/>
            <person name="Martinez A.T."/>
            <person name="Otillar R."/>
            <person name="Spatafora J.W."/>
            <person name="Yadav J.S."/>
            <person name="Aerts A."/>
            <person name="Benoit I."/>
            <person name="Boyd A."/>
            <person name="Carlson A."/>
            <person name="Copeland A."/>
            <person name="Coutinho P.M."/>
            <person name="de Vries R.P."/>
            <person name="Ferreira P."/>
            <person name="Findley K."/>
            <person name="Foster B."/>
            <person name="Gaskell J."/>
            <person name="Glotzer D."/>
            <person name="Gorecki P."/>
            <person name="Heitman J."/>
            <person name="Hesse C."/>
            <person name="Hori C."/>
            <person name="Igarashi K."/>
            <person name="Jurgens J.A."/>
            <person name="Kallen N."/>
            <person name="Kersten P."/>
            <person name="Kohler A."/>
            <person name="Kuees U."/>
            <person name="Kumar T.K.A."/>
            <person name="Kuo A."/>
            <person name="LaButti K."/>
            <person name="Larrondo L.F."/>
            <person name="Lindquist E."/>
            <person name="Ling A."/>
            <person name="Lombard V."/>
            <person name="Lucas S."/>
            <person name="Lundell T."/>
            <person name="Martin R."/>
            <person name="McLaughlin D.J."/>
            <person name="Morgenstern I."/>
            <person name="Morin E."/>
            <person name="Murat C."/>
            <person name="Nagy L.G."/>
            <person name="Nolan M."/>
            <person name="Ohm R.A."/>
            <person name="Patyshakuliyeva A."/>
            <person name="Rokas A."/>
            <person name="Ruiz-Duenas F.J."/>
            <person name="Sabat G."/>
            <person name="Salamov A."/>
            <person name="Samejima M."/>
            <person name="Schmutz J."/>
            <person name="Slot J.C."/>
            <person name="St John F."/>
            <person name="Stenlid J."/>
            <person name="Sun H."/>
            <person name="Sun S."/>
            <person name="Syed K."/>
            <person name="Tsang A."/>
            <person name="Wiebenga A."/>
            <person name="Young D."/>
            <person name="Pisabarro A."/>
            <person name="Eastwood D.C."/>
            <person name="Martin F."/>
            <person name="Cullen D."/>
            <person name="Grigoriev I.V."/>
            <person name="Hibbett D.S."/>
        </authorList>
    </citation>
    <scope>NUCLEOTIDE SEQUENCE [LARGE SCALE GENOMIC DNA]</scope>
    <source>
        <strain evidence="5">RWD-64-598 SS2</strain>
    </source>
</reference>
<dbReference type="KEGG" id="cput:CONPUDRAFT_61679"/>
<dbReference type="RefSeq" id="XP_007771775.1">
    <property type="nucleotide sequence ID" value="XM_007773585.1"/>
</dbReference>
<feature type="compositionally biased region" description="Polar residues" evidence="1">
    <location>
        <begin position="1"/>
        <end position="12"/>
    </location>
</feature>
<feature type="compositionally biased region" description="Basic and acidic residues" evidence="1">
    <location>
        <begin position="245"/>
        <end position="260"/>
    </location>
</feature>
<evidence type="ECO:0000259" key="2">
    <source>
        <dbReference type="PROSITE" id="PS51183"/>
    </source>
</evidence>
<dbReference type="GeneID" id="19208171"/>
<dbReference type="InterPro" id="IPR003347">
    <property type="entry name" value="JmjC_dom"/>
</dbReference>
<sequence>MENPISSSQPALPQTQTPSRSPSPAPPIVQPDHFYGHDDGRLIPSPRSDGRTWLDPADDPLAHRGIPVFKPTMHEFQDFEGYMNKIQPWGSRSGIVKVIPPKEWCDALPSTKEQLGSVKIRTPIEQHMLGRGGLFRQENMEKRRIMSVREWFEICEKDDFKAPGVDDIGLHARSANARPRTTRRRKTAAKEETVESEIKQEEEPLSPPHSPQADLKEVKEDSVSNVKEEEGAEGSNKEDQEDQEDSKAKAKRTREVREAQRAAQDVTFLESFEAHKDWLPSNTTNDDYNIEFCQKLERQFWRNCGLGKPAWYGADTMGSLFTDETKAWNVARLPSLLSRILPSSSKGLPGVNTPYLYFGMWRATFAWHVEDMDLFSINYIHFGAPKFWYAVPQGRAAALEQTMKGYFPKDTSVCPQFLRHKSFLASPTLLAQSSCRPNFLVQKEQEFVITYPRGYHAGFNLGFNCAESVNFALDSWLEYGRRAKACECVTDSVRIDVDQLLADREAEAAEACASASSSKRRADGDGSSPQKRKRPKKENQSPFSAPSSSASAGPSSASTPTPRVTLRLGPRPEETFPCCLCVSTSKEGLLRVQDPPIGRRDLPESLGSLREVGRWMAHGECAKIVPETWVDEVEVDGQNLGGERRERRVFGVDGIVKDRWGLKCAACTKTKAKAHGAPIQCTKGKCAKSYHVSCARGGASSGISFLIVEEHEREVTIVDPNPPPTPALVDVVSVIDDAQPTSMDVDGATPPDATASEPQVLKIIKKLEVQVLCPQHNPEVAAAKKASKQDKIKNDLLALPPMSRIKVRVSSGVFEVSLVRVIEESKSIEVLWDRGLRREFKWGSVVFGQTDGQDVQQKPSTPAPDRAYFLARLYV</sequence>
<dbReference type="Gene3D" id="3.30.40.10">
    <property type="entry name" value="Zinc/RING finger domain, C3HC4 (zinc finger)"/>
    <property type="match status" value="1"/>
</dbReference>
<dbReference type="PANTHER" id="PTHR10694:SF7">
    <property type="entry name" value="[HISTONE H3]-TRIMETHYL-L-LYSINE(9) DEMETHYLASE"/>
    <property type="match status" value="1"/>
</dbReference>
<dbReference type="GO" id="GO:0005634">
    <property type="term" value="C:nucleus"/>
    <property type="evidence" value="ECO:0007669"/>
    <property type="project" value="TreeGrafter"/>
</dbReference>
<dbReference type="SUPFAM" id="SSF51197">
    <property type="entry name" value="Clavaminate synthase-like"/>
    <property type="match status" value="1"/>
</dbReference>
<feature type="domain" description="JmjC" evidence="3">
    <location>
        <begin position="322"/>
        <end position="488"/>
    </location>
</feature>
<dbReference type="Proteomes" id="UP000053558">
    <property type="component" value="Unassembled WGS sequence"/>
</dbReference>
<dbReference type="Pfam" id="PF13771">
    <property type="entry name" value="zf-HC5HC2H"/>
    <property type="match status" value="1"/>
</dbReference>
<dbReference type="OMA" id="WNLKCTA"/>
<feature type="compositionally biased region" description="Basic and acidic residues" evidence="1">
    <location>
        <begin position="188"/>
        <end position="202"/>
    </location>
</feature>
<dbReference type="GO" id="GO:0000785">
    <property type="term" value="C:chromatin"/>
    <property type="evidence" value="ECO:0007669"/>
    <property type="project" value="TreeGrafter"/>
</dbReference>
<dbReference type="GO" id="GO:0010468">
    <property type="term" value="P:regulation of gene expression"/>
    <property type="evidence" value="ECO:0007669"/>
    <property type="project" value="TreeGrafter"/>
</dbReference>
<protein>
    <submittedName>
        <fullName evidence="4">JmjC-domain-containing protein</fullName>
    </submittedName>
</protein>
<gene>
    <name evidence="4" type="ORF">CONPUDRAFT_61679</name>
</gene>
<feature type="compositionally biased region" description="Low complexity" evidence="1">
    <location>
        <begin position="541"/>
        <end position="562"/>
    </location>
</feature>
<name>A0A5M3MGQ5_CONPW</name>
<feature type="region of interest" description="Disordered" evidence="1">
    <location>
        <begin position="163"/>
        <end position="260"/>
    </location>
</feature>
<dbReference type="PROSITE" id="PS51183">
    <property type="entry name" value="JMJN"/>
    <property type="match status" value="1"/>
</dbReference>
<dbReference type="PANTHER" id="PTHR10694">
    <property type="entry name" value="LYSINE-SPECIFIC DEMETHYLASE"/>
    <property type="match status" value="1"/>
</dbReference>
<dbReference type="SMART" id="SM00558">
    <property type="entry name" value="JmjC"/>
    <property type="match status" value="1"/>
</dbReference>
<dbReference type="CDD" id="cd15571">
    <property type="entry name" value="ePHD"/>
    <property type="match status" value="1"/>
</dbReference>
<proteinExistence type="predicted"/>
<dbReference type="AlphaFoldDB" id="A0A5M3MGQ5"/>
<dbReference type="SMART" id="SM00545">
    <property type="entry name" value="JmjN"/>
    <property type="match status" value="1"/>
</dbReference>
<evidence type="ECO:0000313" key="4">
    <source>
        <dbReference type="EMBL" id="EIW77815.1"/>
    </source>
</evidence>
<accession>A0A5M3MGQ5</accession>
<evidence type="ECO:0000313" key="5">
    <source>
        <dbReference type="Proteomes" id="UP000053558"/>
    </source>
</evidence>
<dbReference type="Pfam" id="PF02373">
    <property type="entry name" value="JmjC"/>
    <property type="match status" value="1"/>
</dbReference>
<dbReference type="Gene3D" id="2.60.120.650">
    <property type="entry name" value="Cupin"/>
    <property type="match status" value="2"/>
</dbReference>
<feature type="domain" description="JmjN" evidence="2">
    <location>
        <begin position="66"/>
        <end position="107"/>
    </location>
</feature>
<dbReference type="InterPro" id="IPR013083">
    <property type="entry name" value="Znf_RING/FYVE/PHD"/>
</dbReference>
<dbReference type="InterPro" id="IPR003349">
    <property type="entry name" value="JmjN"/>
</dbReference>
<dbReference type="EMBL" id="JH711583">
    <property type="protein sequence ID" value="EIW77815.1"/>
    <property type="molecule type" value="Genomic_DNA"/>
</dbReference>
<dbReference type="Pfam" id="PF02375">
    <property type="entry name" value="JmjN"/>
    <property type="match status" value="1"/>
</dbReference>
<dbReference type="GO" id="GO:0051864">
    <property type="term" value="F:histone H3K36 demethylase activity"/>
    <property type="evidence" value="ECO:0007669"/>
    <property type="project" value="TreeGrafter"/>
</dbReference>
<keyword evidence="5" id="KW-1185">Reference proteome</keyword>